<dbReference type="STRING" id="1166337.SAMN05192580_0457"/>
<dbReference type="AlphaFoldDB" id="A0A1I6JLH9"/>
<keyword evidence="2" id="KW-1185">Reference proteome</keyword>
<evidence type="ECO:0000313" key="2">
    <source>
        <dbReference type="Proteomes" id="UP000198824"/>
    </source>
</evidence>
<dbReference type="EMBL" id="FOZG01000001">
    <property type="protein sequence ID" value="SFR79777.1"/>
    <property type="molecule type" value="Genomic_DNA"/>
</dbReference>
<protein>
    <submittedName>
        <fullName evidence="1">Uncharacterized protein</fullName>
    </submittedName>
</protein>
<accession>A0A1I6JLH9</accession>
<reference evidence="1 2" key="1">
    <citation type="submission" date="2016-10" db="EMBL/GenBank/DDBJ databases">
        <authorList>
            <person name="de Groot N.N."/>
        </authorList>
    </citation>
    <scope>NUCLEOTIDE SEQUENCE [LARGE SCALE GENOMIC DNA]</scope>
    <source>
        <strain evidence="1 2">S5-249</strain>
    </source>
</reference>
<dbReference type="Proteomes" id="UP000198824">
    <property type="component" value="Unassembled WGS sequence"/>
</dbReference>
<evidence type="ECO:0000313" key="1">
    <source>
        <dbReference type="EMBL" id="SFR79777.1"/>
    </source>
</evidence>
<organism evidence="1 2">
    <name type="scientific">Sphingomonas jatrophae</name>
    <dbReference type="NCBI Taxonomy" id="1166337"/>
    <lineage>
        <taxon>Bacteria</taxon>
        <taxon>Pseudomonadati</taxon>
        <taxon>Pseudomonadota</taxon>
        <taxon>Alphaproteobacteria</taxon>
        <taxon>Sphingomonadales</taxon>
        <taxon>Sphingomonadaceae</taxon>
        <taxon>Sphingomonas</taxon>
    </lineage>
</organism>
<proteinExistence type="predicted"/>
<sequence>MQTEIAPYDAARRTVGVTFTHAGVVHQREVNACHDGDGAYDAEATAARVEAVASGVAVKIAAGAITNPPAPADDDAAPGAAVEA</sequence>
<name>A0A1I6JLH9_9SPHN</name>
<dbReference type="RefSeq" id="WP_093310086.1">
    <property type="nucleotide sequence ID" value="NZ_FOZG01000001.1"/>
</dbReference>
<gene>
    <name evidence="1" type="ORF">SAMN05192580_0457</name>
</gene>
<dbReference type="OrthoDB" id="7510470at2"/>